<reference evidence="1 2" key="1">
    <citation type="submission" date="2018-08" db="EMBL/GenBank/DDBJ databases">
        <title>A genome reference for cultivated species of the human gut microbiota.</title>
        <authorList>
            <person name="Zou Y."/>
            <person name="Xue W."/>
            <person name="Luo G."/>
        </authorList>
    </citation>
    <scope>NUCLEOTIDE SEQUENCE [LARGE SCALE GENOMIC DNA]</scope>
    <source>
        <strain evidence="1 2">AF22-12AC</strain>
    </source>
</reference>
<dbReference type="SUPFAM" id="SSF51206">
    <property type="entry name" value="cAMP-binding domain-like"/>
    <property type="match status" value="1"/>
</dbReference>
<organism evidence="1 2">
    <name type="scientific">Roseburia hominis</name>
    <dbReference type="NCBI Taxonomy" id="301301"/>
    <lineage>
        <taxon>Bacteria</taxon>
        <taxon>Bacillati</taxon>
        <taxon>Bacillota</taxon>
        <taxon>Clostridia</taxon>
        <taxon>Lachnospirales</taxon>
        <taxon>Lachnospiraceae</taxon>
        <taxon>Roseburia</taxon>
    </lineage>
</organism>
<sequence length="759" mass="89031">MTTVKVQKNQIIAKQKEKVKKWYIVQEGTVIQCNSYAKIVLGKNAVIGISEGDRYLCDYVATEDSVLAVFNYESAEDLKEAIHGQESMRSILLRAALGQRQMLLRTYAGFTNLVRQFHSFAENEYSQYENLCAQYHLDEQSFTRMDNFKPLEMVHRAENWEIGNSASLTGSYLEEYVHLMQRDDNLCIGAIMEASYQTRRVTQGIIEMVEYLRYNQDILLAESKNDLFNLFFALAIQAQKKNYDVKPLLNEMDRIAEVIKKLGIYSGKLVDMRMEEYRGYHFETEGAAYETPQAQDGEEEEPQEERSEDCLVHILTYADTEQSVIEEMQKLVQKYRDLPDMFSTDAQTFAIRKRITQIFYDTYLKAFMHTVKGEKELTPIVEMFLNFGFMDVQMAGEENANILFDLTEHLDVCKSDHVYTIFEWLRSVYDGRNEPSKNEFDMDYPAYLAEMRKTGKITTEQQKHFMSNRELKVKFEIQNMFTSGNRATYGKLSTFCPILGEYDLINSIEKMLVTAQKLDESLHKIRDIDFSAFYREVQFSDPDKGINREMIMKEIMPDIILMPNAGTRSMMWQETAGVRRDTSARFLFPIFTAVDIDDMMVDTVGRYRWEICRKIQGVHWNDIREKSLTAEYCDYLQFYRKNRELSTEAKEKIKSALLRGRNNYREVFVKDYQNWMKYESKGSYRLNKIAREILITYCPFAKPIREELKGNPMYESALHRLDLLNAKTVQRIQGVYDKYQKAGGRITQELTDNLEYYEL</sequence>
<dbReference type="InterPro" id="IPR018490">
    <property type="entry name" value="cNMP-bd_dom_sf"/>
</dbReference>
<name>A0A395VC28_9FIRM</name>
<dbReference type="RefSeq" id="WP_118097235.1">
    <property type="nucleotide sequence ID" value="NZ_JAQEDX010000017.1"/>
</dbReference>
<protein>
    <submittedName>
        <fullName evidence="1">Cyclic nucleotide-binding domain-containing protein</fullName>
    </submittedName>
</protein>
<dbReference type="InterPro" id="IPR000595">
    <property type="entry name" value="cNMP-bd_dom"/>
</dbReference>
<comment type="caution">
    <text evidence="1">The sequence shown here is derived from an EMBL/GenBank/DDBJ whole genome shotgun (WGS) entry which is preliminary data.</text>
</comment>
<accession>A0A395VC28</accession>
<dbReference type="InterPro" id="IPR014710">
    <property type="entry name" value="RmlC-like_jellyroll"/>
</dbReference>
<proteinExistence type="predicted"/>
<dbReference type="CDD" id="cd00038">
    <property type="entry name" value="CAP_ED"/>
    <property type="match status" value="1"/>
</dbReference>
<dbReference type="Proteomes" id="UP000266172">
    <property type="component" value="Unassembled WGS sequence"/>
</dbReference>
<dbReference type="Gene3D" id="2.60.120.10">
    <property type="entry name" value="Jelly Rolls"/>
    <property type="match status" value="1"/>
</dbReference>
<gene>
    <name evidence="1" type="ORF">DWX93_08045</name>
</gene>
<dbReference type="AlphaFoldDB" id="A0A395VC28"/>
<dbReference type="EMBL" id="QRVL01000005">
    <property type="protein sequence ID" value="RGS40731.1"/>
    <property type="molecule type" value="Genomic_DNA"/>
</dbReference>
<evidence type="ECO:0000313" key="2">
    <source>
        <dbReference type="Proteomes" id="UP000266172"/>
    </source>
</evidence>
<evidence type="ECO:0000313" key="1">
    <source>
        <dbReference type="EMBL" id="RGS40731.1"/>
    </source>
</evidence>